<evidence type="ECO:0000313" key="2">
    <source>
        <dbReference type="Proteomes" id="UP001295794"/>
    </source>
</evidence>
<proteinExistence type="predicted"/>
<evidence type="ECO:0000313" key="1">
    <source>
        <dbReference type="EMBL" id="CAK5265824.1"/>
    </source>
</evidence>
<gene>
    <name evidence="1" type="ORF">MYCIT1_LOCUS7119</name>
</gene>
<dbReference type="Proteomes" id="UP001295794">
    <property type="component" value="Unassembled WGS sequence"/>
</dbReference>
<protein>
    <submittedName>
        <fullName evidence="1">Uncharacterized protein</fullName>
    </submittedName>
</protein>
<keyword evidence="2" id="KW-1185">Reference proteome</keyword>
<comment type="caution">
    <text evidence="1">The sequence shown here is derived from an EMBL/GenBank/DDBJ whole genome shotgun (WGS) entry which is preliminary data.</text>
</comment>
<dbReference type="EMBL" id="CAVNYO010000102">
    <property type="protein sequence ID" value="CAK5265824.1"/>
    <property type="molecule type" value="Genomic_DNA"/>
</dbReference>
<reference evidence="1" key="1">
    <citation type="submission" date="2023-11" db="EMBL/GenBank/DDBJ databases">
        <authorList>
            <person name="De Vega J J."/>
            <person name="De Vega J J."/>
        </authorList>
    </citation>
    <scope>NUCLEOTIDE SEQUENCE</scope>
</reference>
<organism evidence="1 2">
    <name type="scientific">Mycena citricolor</name>
    <dbReference type="NCBI Taxonomy" id="2018698"/>
    <lineage>
        <taxon>Eukaryota</taxon>
        <taxon>Fungi</taxon>
        <taxon>Dikarya</taxon>
        <taxon>Basidiomycota</taxon>
        <taxon>Agaricomycotina</taxon>
        <taxon>Agaricomycetes</taxon>
        <taxon>Agaricomycetidae</taxon>
        <taxon>Agaricales</taxon>
        <taxon>Marasmiineae</taxon>
        <taxon>Mycenaceae</taxon>
        <taxon>Mycena</taxon>
    </lineage>
</organism>
<dbReference type="AlphaFoldDB" id="A0AAD2JWH1"/>
<name>A0AAD2JWH1_9AGAR</name>
<sequence>FGAHREGSKSPLIQAVAFVLAVLRYKITLDTPLLYLERYLFEAQKRYLSGSGRPWAGRQPGAPQCSGGPQLHFCGRPAGVLGRACGRAHGSWGPCSARSARKISVF</sequence>
<feature type="non-terminal residue" evidence="1">
    <location>
        <position position="1"/>
    </location>
</feature>
<accession>A0AAD2JWH1</accession>